<organism evidence="3 4">
    <name type="scientific">Haloflavibacter putidus</name>
    <dbReference type="NCBI Taxonomy" id="2576776"/>
    <lineage>
        <taxon>Bacteria</taxon>
        <taxon>Pseudomonadati</taxon>
        <taxon>Bacteroidota</taxon>
        <taxon>Flavobacteriia</taxon>
        <taxon>Flavobacteriales</taxon>
        <taxon>Flavobacteriaceae</taxon>
        <taxon>Haloflavibacter</taxon>
    </lineage>
</organism>
<dbReference type="Gene3D" id="3.40.630.30">
    <property type="match status" value="1"/>
</dbReference>
<proteinExistence type="predicted"/>
<dbReference type="AlphaFoldDB" id="A0A507ZVM7"/>
<dbReference type="PANTHER" id="PTHR13947:SF37">
    <property type="entry name" value="LD18367P"/>
    <property type="match status" value="1"/>
</dbReference>
<name>A0A507ZVM7_9FLAO</name>
<keyword evidence="1 3" id="KW-0808">Transferase</keyword>
<dbReference type="Proteomes" id="UP000317169">
    <property type="component" value="Unassembled WGS sequence"/>
</dbReference>
<evidence type="ECO:0000313" key="4">
    <source>
        <dbReference type="Proteomes" id="UP000317169"/>
    </source>
</evidence>
<gene>
    <name evidence="3" type="ORF">FKR84_04435</name>
</gene>
<comment type="caution">
    <text evidence="3">The sequence shown here is derived from an EMBL/GenBank/DDBJ whole genome shotgun (WGS) entry which is preliminary data.</text>
</comment>
<dbReference type="PROSITE" id="PS51186">
    <property type="entry name" value="GNAT"/>
    <property type="match status" value="1"/>
</dbReference>
<evidence type="ECO:0000256" key="1">
    <source>
        <dbReference type="ARBA" id="ARBA00022679"/>
    </source>
</evidence>
<dbReference type="InterPro" id="IPR016181">
    <property type="entry name" value="Acyl_CoA_acyltransferase"/>
</dbReference>
<accession>A0A507ZVM7</accession>
<evidence type="ECO:0000313" key="3">
    <source>
        <dbReference type="EMBL" id="TQD39748.1"/>
    </source>
</evidence>
<sequence>MQLEIIPAKKEHASASAELILHAMEDLIYFYIGEENKEKAIEFLQQQFLLEDSLYSYYNTLVAISDKKIVGILIAYDAKYHLPLQQKLQLFLKENYAFDGNLNPETKAGEFYLDALSVDPAYRGKKIGSQLIQFAEKIALENKHSHIGLLVDLENPKAKCLYERIGFQAVNKVRLGKHSYEHLQKKLD</sequence>
<dbReference type="InterPro" id="IPR000182">
    <property type="entry name" value="GNAT_dom"/>
</dbReference>
<dbReference type="GO" id="GO:0008080">
    <property type="term" value="F:N-acetyltransferase activity"/>
    <property type="evidence" value="ECO:0007669"/>
    <property type="project" value="InterPro"/>
</dbReference>
<keyword evidence="4" id="KW-1185">Reference proteome</keyword>
<protein>
    <submittedName>
        <fullName evidence="3">GNAT family N-acetyltransferase</fullName>
    </submittedName>
</protein>
<dbReference type="PANTHER" id="PTHR13947">
    <property type="entry name" value="GNAT FAMILY N-ACETYLTRANSFERASE"/>
    <property type="match status" value="1"/>
</dbReference>
<dbReference type="OrthoDB" id="5319888at2"/>
<evidence type="ECO:0000259" key="2">
    <source>
        <dbReference type="PROSITE" id="PS51186"/>
    </source>
</evidence>
<feature type="domain" description="N-acetyltransferase" evidence="2">
    <location>
        <begin position="27"/>
        <end position="188"/>
    </location>
</feature>
<dbReference type="SUPFAM" id="SSF55729">
    <property type="entry name" value="Acyl-CoA N-acyltransferases (Nat)"/>
    <property type="match status" value="1"/>
</dbReference>
<reference evidence="3 4" key="1">
    <citation type="submission" date="2019-06" db="EMBL/GenBank/DDBJ databases">
        <title>Flavibacter putida gen. nov., sp. nov., a novel marine bacterium of the family Flavobacteriaceae isolated from coastal seawater.</title>
        <authorList>
            <person name="Feng X."/>
        </authorList>
    </citation>
    <scope>NUCLEOTIDE SEQUENCE [LARGE SCALE GENOMIC DNA]</scope>
    <source>
        <strain evidence="3 4">PLHSN227</strain>
    </source>
</reference>
<dbReference type="RefSeq" id="WP_141421013.1">
    <property type="nucleotide sequence ID" value="NZ_VIAR01000003.1"/>
</dbReference>
<dbReference type="EMBL" id="VIAR01000003">
    <property type="protein sequence ID" value="TQD39748.1"/>
    <property type="molecule type" value="Genomic_DNA"/>
</dbReference>
<dbReference type="CDD" id="cd04301">
    <property type="entry name" value="NAT_SF"/>
    <property type="match status" value="1"/>
</dbReference>
<dbReference type="InterPro" id="IPR050769">
    <property type="entry name" value="NAT_camello-type"/>
</dbReference>
<dbReference type="Pfam" id="PF00583">
    <property type="entry name" value="Acetyltransf_1"/>
    <property type="match status" value="1"/>
</dbReference>